<keyword evidence="2" id="KW-0547">Nucleotide-binding</keyword>
<protein>
    <submittedName>
        <fullName evidence="6">ATP-binding cassette domain-containing protein</fullName>
    </submittedName>
</protein>
<evidence type="ECO:0000256" key="1">
    <source>
        <dbReference type="ARBA" id="ARBA00022737"/>
    </source>
</evidence>
<dbReference type="Pfam" id="PF00005">
    <property type="entry name" value="ABC_tran"/>
    <property type="match status" value="2"/>
</dbReference>
<dbReference type="InterPro" id="IPR027417">
    <property type="entry name" value="P-loop_NTPase"/>
</dbReference>
<evidence type="ECO:0000256" key="3">
    <source>
        <dbReference type="ARBA" id="ARBA00022840"/>
    </source>
</evidence>
<dbReference type="PANTHER" id="PTHR19211">
    <property type="entry name" value="ATP-BINDING TRANSPORT PROTEIN-RELATED"/>
    <property type="match status" value="1"/>
</dbReference>
<name>A0ABZ2HUC3_9HYPH</name>
<dbReference type="InterPro" id="IPR003593">
    <property type="entry name" value="AAA+_ATPase"/>
</dbReference>
<keyword evidence="1" id="KW-0677">Repeat</keyword>
<keyword evidence="4" id="KW-0175">Coiled coil</keyword>
<dbReference type="GO" id="GO:0005524">
    <property type="term" value="F:ATP binding"/>
    <property type="evidence" value="ECO:0007669"/>
    <property type="project" value="UniProtKB-KW"/>
</dbReference>
<keyword evidence="3 6" id="KW-0067">ATP-binding</keyword>
<evidence type="ECO:0000256" key="2">
    <source>
        <dbReference type="ARBA" id="ARBA00022741"/>
    </source>
</evidence>
<dbReference type="Gene3D" id="3.40.50.300">
    <property type="entry name" value="P-loop containing nucleotide triphosphate hydrolases"/>
    <property type="match status" value="2"/>
</dbReference>
<dbReference type="PROSITE" id="PS50893">
    <property type="entry name" value="ABC_TRANSPORTER_2"/>
    <property type="match status" value="2"/>
</dbReference>
<evidence type="ECO:0000313" key="7">
    <source>
        <dbReference type="Proteomes" id="UP001369958"/>
    </source>
</evidence>
<feature type="domain" description="ABC transporter" evidence="5">
    <location>
        <begin position="1"/>
        <end position="221"/>
    </location>
</feature>
<evidence type="ECO:0000313" key="6">
    <source>
        <dbReference type="EMBL" id="WWT31249.1"/>
    </source>
</evidence>
<gene>
    <name evidence="6" type="ORF">V6617_09350</name>
</gene>
<reference evidence="6 7" key="1">
    <citation type="submission" date="2024-02" db="EMBL/GenBank/DDBJ databases">
        <title>Complete genome sequence of Pelagibacterium nitratireducens ZH15.</title>
        <authorList>
            <person name="Zhao L.H."/>
        </authorList>
    </citation>
    <scope>NUCLEOTIDE SEQUENCE [LARGE SCALE GENOMIC DNA]</scope>
    <source>
        <strain evidence="6 7">ZH15</strain>
    </source>
</reference>
<dbReference type="RefSeq" id="WP_338606723.1">
    <property type="nucleotide sequence ID" value="NZ_CP146275.1"/>
</dbReference>
<accession>A0ABZ2HUC3</accession>
<organism evidence="6 7">
    <name type="scientific">Pelagibacterium nitratireducens</name>
    <dbReference type="NCBI Taxonomy" id="1046114"/>
    <lineage>
        <taxon>Bacteria</taxon>
        <taxon>Pseudomonadati</taxon>
        <taxon>Pseudomonadota</taxon>
        <taxon>Alphaproteobacteria</taxon>
        <taxon>Hyphomicrobiales</taxon>
        <taxon>Devosiaceae</taxon>
        <taxon>Pelagibacterium</taxon>
    </lineage>
</organism>
<dbReference type="PANTHER" id="PTHR19211:SF14">
    <property type="entry name" value="ATP-BINDING CASSETTE SUB-FAMILY F MEMBER 1"/>
    <property type="match status" value="1"/>
</dbReference>
<dbReference type="InterPro" id="IPR050611">
    <property type="entry name" value="ABCF"/>
</dbReference>
<sequence>MTTIALKSAGYTAKTNLFNDLTLTIGSGDRVGIVAGNGAGKTTLLKCLVGENELTRGGITLSRGARVGMVPQVVPEKLFDLSLFDAVATGLDAETLESESWRVDVVLDTLSTPEGIRNLEVRALSGGWQRLMLLMRAWVSDPDILVLDEPTNHLDLEKIALLEQWLMGIGDVPVIMASHDRSFLDAVTNRTLFLRPEVSRYFPLPYSRAREALAQEDASEATKRERDLKEASQLRQQSAKLKNIGINSGSDLLQKKQKQLRERADKIEARAKVLHKERSGDIRLSNRGTHAKVLVSIEELTVAAPDGRKLFSIPKLHIFQGDRIVLLGRNGTGKTSLVRLLRRVLMGGESIDGIKATPSLVVGYMDQALDFVPEKLSPFDFISALGQGDQRTRSLLAAAGIDPDAHRTSGARLSHGQRARLGLLALRLMEPNFYLLDEPTNHIDIAGQEALAAEIIEHDASCVLVSHDRAFVRDVSNRFVVVERGRLIEADDPEGFFAAMGA</sequence>
<dbReference type="Proteomes" id="UP001369958">
    <property type="component" value="Chromosome"/>
</dbReference>
<dbReference type="EMBL" id="CP146275">
    <property type="protein sequence ID" value="WWT31249.1"/>
    <property type="molecule type" value="Genomic_DNA"/>
</dbReference>
<feature type="coiled-coil region" evidence="4">
    <location>
        <begin position="250"/>
        <end position="277"/>
    </location>
</feature>
<feature type="domain" description="ABC transporter" evidence="5">
    <location>
        <begin position="295"/>
        <end position="502"/>
    </location>
</feature>
<evidence type="ECO:0000256" key="4">
    <source>
        <dbReference type="SAM" id="Coils"/>
    </source>
</evidence>
<dbReference type="SMART" id="SM00382">
    <property type="entry name" value="AAA"/>
    <property type="match status" value="2"/>
</dbReference>
<proteinExistence type="predicted"/>
<dbReference type="CDD" id="cd03221">
    <property type="entry name" value="ABCF_EF-3"/>
    <property type="match status" value="1"/>
</dbReference>
<dbReference type="InterPro" id="IPR003439">
    <property type="entry name" value="ABC_transporter-like_ATP-bd"/>
</dbReference>
<dbReference type="SUPFAM" id="SSF52540">
    <property type="entry name" value="P-loop containing nucleoside triphosphate hydrolases"/>
    <property type="match status" value="2"/>
</dbReference>
<evidence type="ECO:0000259" key="5">
    <source>
        <dbReference type="PROSITE" id="PS50893"/>
    </source>
</evidence>
<keyword evidence="7" id="KW-1185">Reference proteome</keyword>